<feature type="domain" description="Core-binding (CB)" evidence="7">
    <location>
        <begin position="1"/>
        <end position="81"/>
    </location>
</feature>
<dbReference type="InterPro" id="IPR011010">
    <property type="entry name" value="DNA_brk_join_enz"/>
</dbReference>
<dbReference type="InterPro" id="IPR002104">
    <property type="entry name" value="Integrase_catalytic"/>
</dbReference>
<evidence type="ECO:0000256" key="2">
    <source>
        <dbReference type="ARBA" id="ARBA00022908"/>
    </source>
</evidence>
<comment type="caution">
    <text evidence="8">The sequence shown here is derived from an EMBL/GenBank/DDBJ whole genome shotgun (WGS) entry which is preliminary data.</text>
</comment>
<dbReference type="InterPro" id="IPR010998">
    <property type="entry name" value="Integrase_recombinase_N"/>
</dbReference>
<evidence type="ECO:0000259" key="6">
    <source>
        <dbReference type="PROSITE" id="PS51898"/>
    </source>
</evidence>
<accession>A0A0X7K0T9</accession>
<feature type="domain" description="Tyr recombinase" evidence="6">
    <location>
        <begin position="118"/>
        <end position="304"/>
    </location>
</feature>
<dbReference type="GO" id="GO:0003677">
    <property type="term" value="F:DNA binding"/>
    <property type="evidence" value="ECO:0007669"/>
    <property type="project" value="UniProtKB-UniRule"/>
</dbReference>
<evidence type="ECO:0000313" key="8">
    <source>
        <dbReference type="EMBL" id="KWU49291.1"/>
    </source>
</evidence>
<organism evidence="8 9">
    <name type="scientific">Pseudomonas palleroniana</name>
    <dbReference type="NCBI Taxonomy" id="191390"/>
    <lineage>
        <taxon>Bacteria</taxon>
        <taxon>Pseudomonadati</taxon>
        <taxon>Pseudomonadota</taxon>
        <taxon>Gammaproteobacteria</taxon>
        <taxon>Pseudomonadales</taxon>
        <taxon>Pseudomonadaceae</taxon>
        <taxon>Pseudomonas</taxon>
    </lineage>
</organism>
<dbReference type="InterPro" id="IPR013762">
    <property type="entry name" value="Integrase-like_cat_sf"/>
</dbReference>
<name>A0A0X7K0T9_9PSED</name>
<dbReference type="Proteomes" id="UP000067111">
    <property type="component" value="Unassembled WGS sequence"/>
</dbReference>
<dbReference type="Gene3D" id="1.10.443.10">
    <property type="entry name" value="Intergrase catalytic core"/>
    <property type="match status" value="1"/>
</dbReference>
<dbReference type="PANTHER" id="PTHR30349">
    <property type="entry name" value="PHAGE INTEGRASE-RELATED"/>
    <property type="match status" value="1"/>
</dbReference>
<evidence type="ECO:0000256" key="1">
    <source>
        <dbReference type="ARBA" id="ARBA00008857"/>
    </source>
</evidence>
<evidence type="ECO:0008006" key="10">
    <source>
        <dbReference type="Google" id="ProtNLM"/>
    </source>
</evidence>
<dbReference type="InterPro" id="IPR044068">
    <property type="entry name" value="CB"/>
</dbReference>
<reference evidence="9" key="1">
    <citation type="submission" date="2016-01" db="EMBL/GenBank/DDBJ databases">
        <authorList>
            <person name="Gamez R.M."/>
            <person name="Rodriguez F."/>
            <person name="Bernal J.F."/>
            <person name="Agarwala R."/>
            <person name="Landsman D."/>
            <person name="Marino-Ramirez L."/>
        </authorList>
    </citation>
    <scope>NUCLEOTIDE SEQUENCE [LARGE SCALE GENOMIC DNA]</scope>
    <source>
        <strain evidence="9">Ps006</strain>
    </source>
</reference>
<evidence type="ECO:0000259" key="7">
    <source>
        <dbReference type="PROSITE" id="PS51900"/>
    </source>
</evidence>
<gene>
    <name evidence="8" type="ORF">AWV77_19830</name>
</gene>
<proteinExistence type="inferred from homology"/>
<dbReference type="GO" id="GO:0015074">
    <property type="term" value="P:DNA integration"/>
    <property type="evidence" value="ECO:0007669"/>
    <property type="project" value="UniProtKB-KW"/>
</dbReference>
<keyword evidence="3 5" id="KW-0238">DNA-binding</keyword>
<dbReference type="PROSITE" id="PS51900">
    <property type="entry name" value="CB"/>
    <property type="match status" value="1"/>
</dbReference>
<protein>
    <recommendedName>
        <fullName evidence="10">Site-specific integrase</fullName>
    </recommendedName>
</protein>
<dbReference type="CDD" id="cd00397">
    <property type="entry name" value="DNA_BRE_C"/>
    <property type="match status" value="1"/>
</dbReference>
<sequence length="307" mass="36132">MHLISELPEIYFFEKHLRETSQQGYRVATNALIRFSGDCLIDEINRMTVLNWRRSVLGSDIKEVSWNTYLRHLRALFGYAIKNNLTSQLDNPFEGCGVRCPNRPPKTVKYRVVRDARIILVGMARSEMKTFAMASLHPAWFWRTVFETFYYTGIRANELLNLRPQDVDMDSMQFCIHPEVSKNFDEHFVPIHSKLARYLRILLLNAKKRGIKSNEQLFNVNKFSQRHMRRTMDMSQLSRFYTSLSRKLGVHVSPHRFRHTIATDLMKQPKSNLHIVKDLLGHRSIATTLKYVHVDVEQVRHALEVMR</sequence>
<comment type="similarity">
    <text evidence="1">Belongs to the 'phage' integrase family.</text>
</comment>
<dbReference type="RefSeq" id="WP_060755874.1">
    <property type="nucleotide sequence ID" value="NZ_LRMR01000029.1"/>
</dbReference>
<evidence type="ECO:0000256" key="4">
    <source>
        <dbReference type="ARBA" id="ARBA00023172"/>
    </source>
</evidence>
<dbReference type="Gene3D" id="1.10.150.130">
    <property type="match status" value="1"/>
</dbReference>
<evidence type="ECO:0000256" key="5">
    <source>
        <dbReference type="PROSITE-ProRule" id="PRU01248"/>
    </source>
</evidence>
<dbReference type="OrthoDB" id="7064909at2"/>
<keyword evidence="2" id="KW-0229">DNA integration</keyword>
<dbReference type="EMBL" id="LRMR01000029">
    <property type="protein sequence ID" value="KWU49291.1"/>
    <property type="molecule type" value="Genomic_DNA"/>
</dbReference>
<evidence type="ECO:0000256" key="3">
    <source>
        <dbReference type="ARBA" id="ARBA00023125"/>
    </source>
</evidence>
<dbReference type="Pfam" id="PF00589">
    <property type="entry name" value="Phage_integrase"/>
    <property type="match status" value="1"/>
</dbReference>
<keyword evidence="4" id="KW-0233">DNA recombination</keyword>
<dbReference type="PROSITE" id="PS51898">
    <property type="entry name" value="TYR_RECOMBINASE"/>
    <property type="match status" value="1"/>
</dbReference>
<dbReference type="SUPFAM" id="SSF56349">
    <property type="entry name" value="DNA breaking-rejoining enzymes"/>
    <property type="match status" value="1"/>
</dbReference>
<dbReference type="InterPro" id="IPR050090">
    <property type="entry name" value="Tyrosine_recombinase_XerCD"/>
</dbReference>
<dbReference type="GO" id="GO:0006310">
    <property type="term" value="P:DNA recombination"/>
    <property type="evidence" value="ECO:0007669"/>
    <property type="project" value="UniProtKB-KW"/>
</dbReference>
<evidence type="ECO:0000313" key="9">
    <source>
        <dbReference type="Proteomes" id="UP000067111"/>
    </source>
</evidence>
<dbReference type="AlphaFoldDB" id="A0A0X7K0T9"/>
<dbReference type="PANTHER" id="PTHR30349:SF64">
    <property type="entry name" value="PROPHAGE INTEGRASE INTD-RELATED"/>
    <property type="match status" value="1"/>
</dbReference>